<accession>F4RVC0</accession>
<dbReference type="VEuPathDB" id="FungiDB:MELLADRAFT_37938"/>
<dbReference type="eggNOG" id="KOG3354">
    <property type="taxonomic scope" value="Eukaryota"/>
</dbReference>
<dbReference type="Pfam" id="PF01202">
    <property type="entry name" value="SKI"/>
    <property type="match status" value="1"/>
</dbReference>
<evidence type="ECO:0000256" key="3">
    <source>
        <dbReference type="ARBA" id="ARBA00012054"/>
    </source>
</evidence>
<dbReference type="OrthoDB" id="275177at2759"/>
<dbReference type="EC" id="2.7.1.12" evidence="3"/>
<organism evidence="11">
    <name type="scientific">Melampsora larici-populina (strain 98AG31 / pathotype 3-4-7)</name>
    <name type="common">Poplar leaf rust fungus</name>
    <dbReference type="NCBI Taxonomy" id="747676"/>
    <lineage>
        <taxon>Eukaryota</taxon>
        <taxon>Fungi</taxon>
        <taxon>Dikarya</taxon>
        <taxon>Basidiomycota</taxon>
        <taxon>Pucciniomycotina</taxon>
        <taxon>Pucciniomycetes</taxon>
        <taxon>Pucciniales</taxon>
        <taxon>Melampsoraceae</taxon>
        <taxon>Melampsora</taxon>
    </lineage>
</organism>
<dbReference type="InterPro" id="IPR031322">
    <property type="entry name" value="Shikimate/glucono_kinase"/>
</dbReference>
<evidence type="ECO:0000313" key="11">
    <source>
        <dbReference type="Proteomes" id="UP000001072"/>
    </source>
</evidence>
<dbReference type="HOGENOM" id="CLU_206625_0_0_1"/>
<comment type="similarity">
    <text evidence="2">Belongs to the gluconokinase GntK/GntV family.</text>
</comment>
<dbReference type="KEGG" id="mlr:MELLADRAFT_37938"/>
<reference evidence="11" key="1">
    <citation type="journal article" date="2011" name="Proc. Natl. Acad. Sci. U.S.A.">
        <title>Obligate biotrophy features unraveled by the genomic analysis of rust fungi.</title>
        <authorList>
            <person name="Duplessis S."/>
            <person name="Cuomo C.A."/>
            <person name="Lin Y.-C."/>
            <person name="Aerts A."/>
            <person name="Tisserant E."/>
            <person name="Veneault-Fourrey C."/>
            <person name="Joly D.L."/>
            <person name="Hacquard S."/>
            <person name="Amselem J."/>
            <person name="Cantarel B.L."/>
            <person name="Chiu R."/>
            <person name="Coutinho P.M."/>
            <person name="Feau N."/>
            <person name="Field M."/>
            <person name="Frey P."/>
            <person name="Gelhaye E."/>
            <person name="Goldberg J."/>
            <person name="Grabherr M.G."/>
            <person name="Kodira C.D."/>
            <person name="Kohler A."/>
            <person name="Kuees U."/>
            <person name="Lindquist E.A."/>
            <person name="Lucas S.M."/>
            <person name="Mago R."/>
            <person name="Mauceli E."/>
            <person name="Morin E."/>
            <person name="Murat C."/>
            <person name="Pangilinan J.L."/>
            <person name="Park R."/>
            <person name="Pearson M."/>
            <person name="Quesneville H."/>
            <person name="Rouhier N."/>
            <person name="Sakthikumar S."/>
            <person name="Salamov A.A."/>
            <person name="Schmutz J."/>
            <person name="Selles B."/>
            <person name="Shapiro H."/>
            <person name="Tanguay P."/>
            <person name="Tuskan G.A."/>
            <person name="Henrissat B."/>
            <person name="Van de Peer Y."/>
            <person name="Rouze P."/>
            <person name="Ellis J.G."/>
            <person name="Dodds P.N."/>
            <person name="Schein J.E."/>
            <person name="Zhong S."/>
            <person name="Hamelin R.C."/>
            <person name="Grigoriev I.V."/>
            <person name="Szabo L.J."/>
            <person name="Martin F."/>
        </authorList>
    </citation>
    <scope>NUCLEOTIDE SEQUENCE [LARGE SCALE GENOMIC DNA]</scope>
    <source>
        <strain evidence="11">98AG31 / pathotype 3-4-7</strain>
    </source>
</reference>
<proteinExistence type="inferred from homology"/>
<keyword evidence="5" id="KW-0547">Nucleotide-binding</keyword>
<keyword evidence="6" id="KW-0418">Kinase</keyword>
<comment type="catalytic activity">
    <reaction evidence="9">
        <text>D-gluconate + ATP = 6-phospho-D-gluconate + ADP + H(+)</text>
        <dbReference type="Rhea" id="RHEA:19433"/>
        <dbReference type="ChEBI" id="CHEBI:15378"/>
        <dbReference type="ChEBI" id="CHEBI:18391"/>
        <dbReference type="ChEBI" id="CHEBI:30616"/>
        <dbReference type="ChEBI" id="CHEBI:58759"/>
        <dbReference type="ChEBI" id="CHEBI:456216"/>
        <dbReference type="EC" id="2.7.1.12"/>
    </reaction>
</comment>
<gene>
    <name evidence="10" type="ORF">MELLADRAFT_37938</name>
</gene>
<dbReference type="GO" id="GO:0005737">
    <property type="term" value="C:cytoplasm"/>
    <property type="evidence" value="ECO:0007669"/>
    <property type="project" value="TreeGrafter"/>
</dbReference>
<evidence type="ECO:0000256" key="1">
    <source>
        <dbReference type="ARBA" id="ARBA00004875"/>
    </source>
</evidence>
<dbReference type="GO" id="GO:0005975">
    <property type="term" value="P:carbohydrate metabolic process"/>
    <property type="evidence" value="ECO:0007669"/>
    <property type="project" value="InterPro"/>
</dbReference>
<dbReference type="InterPro" id="IPR006001">
    <property type="entry name" value="Therm_gnt_kin"/>
</dbReference>
<dbReference type="EMBL" id="GL883123">
    <property type="protein sequence ID" value="EGG03696.1"/>
    <property type="molecule type" value="Genomic_DNA"/>
</dbReference>
<sequence length="64" mass="6983">MASILIVMGVSGCGKSTVAIELAKRLKVEFLDGDDVHPESNIRKMSSGIPLNEEVCLMIDRCFD</sequence>
<evidence type="ECO:0000313" key="10">
    <source>
        <dbReference type="EMBL" id="EGG03696.1"/>
    </source>
</evidence>
<dbReference type="InterPro" id="IPR027417">
    <property type="entry name" value="P-loop_NTPase"/>
</dbReference>
<dbReference type="GO" id="GO:0046316">
    <property type="term" value="F:gluconokinase activity"/>
    <property type="evidence" value="ECO:0007669"/>
    <property type="project" value="UniProtKB-EC"/>
</dbReference>
<evidence type="ECO:0000256" key="6">
    <source>
        <dbReference type="ARBA" id="ARBA00022777"/>
    </source>
</evidence>
<comment type="pathway">
    <text evidence="1">Carbohydrate acid metabolism; D-gluconate degradation.</text>
</comment>
<dbReference type="GO" id="GO:0005524">
    <property type="term" value="F:ATP binding"/>
    <property type="evidence" value="ECO:0007669"/>
    <property type="project" value="UniProtKB-KW"/>
</dbReference>
<dbReference type="Gene3D" id="3.40.50.300">
    <property type="entry name" value="P-loop containing nucleotide triphosphate hydrolases"/>
    <property type="match status" value="1"/>
</dbReference>
<evidence type="ECO:0000256" key="2">
    <source>
        <dbReference type="ARBA" id="ARBA00008420"/>
    </source>
</evidence>
<dbReference type="InParanoid" id="F4RVC0"/>
<evidence type="ECO:0000256" key="4">
    <source>
        <dbReference type="ARBA" id="ARBA00022679"/>
    </source>
</evidence>
<keyword evidence="4" id="KW-0808">Transferase</keyword>
<dbReference type="AlphaFoldDB" id="F4RVC0"/>
<evidence type="ECO:0000256" key="8">
    <source>
        <dbReference type="ARBA" id="ARBA00029835"/>
    </source>
</evidence>
<dbReference type="RefSeq" id="XP_007413143.1">
    <property type="nucleotide sequence ID" value="XM_007413081.1"/>
</dbReference>
<protein>
    <recommendedName>
        <fullName evidence="3">gluconokinase</fullName>
        <ecNumber evidence="3">2.7.1.12</ecNumber>
    </recommendedName>
    <alternativeName>
        <fullName evidence="8">Gluconate kinase</fullName>
    </alternativeName>
</protein>
<keyword evidence="11" id="KW-1185">Reference proteome</keyword>
<dbReference type="Proteomes" id="UP000001072">
    <property type="component" value="Unassembled WGS sequence"/>
</dbReference>
<dbReference type="GeneID" id="18927681"/>
<dbReference type="STRING" id="747676.F4RVC0"/>
<dbReference type="UniPathway" id="UPA00792"/>
<evidence type="ECO:0000256" key="5">
    <source>
        <dbReference type="ARBA" id="ARBA00022741"/>
    </source>
</evidence>
<evidence type="ECO:0000256" key="7">
    <source>
        <dbReference type="ARBA" id="ARBA00022840"/>
    </source>
</evidence>
<evidence type="ECO:0000256" key="9">
    <source>
        <dbReference type="ARBA" id="ARBA00048090"/>
    </source>
</evidence>
<dbReference type="PANTHER" id="PTHR43442">
    <property type="entry name" value="GLUCONOKINASE-RELATED"/>
    <property type="match status" value="1"/>
</dbReference>
<name>F4RVC0_MELLP</name>
<dbReference type="CDD" id="cd02021">
    <property type="entry name" value="GntK"/>
    <property type="match status" value="1"/>
</dbReference>
<dbReference type="PANTHER" id="PTHR43442:SF3">
    <property type="entry name" value="GLUCONOKINASE-RELATED"/>
    <property type="match status" value="1"/>
</dbReference>
<keyword evidence="7" id="KW-0067">ATP-binding</keyword>
<dbReference type="SUPFAM" id="SSF52540">
    <property type="entry name" value="P-loop containing nucleoside triphosphate hydrolases"/>
    <property type="match status" value="1"/>
</dbReference>